<organism evidence="6 7">
    <name type="scientific">Luteipulveratus mongoliensis</name>
    <dbReference type="NCBI Taxonomy" id="571913"/>
    <lineage>
        <taxon>Bacteria</taxon>
        <taxon>Bacillati</taxon>
        <taxon>Actinomycetota</taxon>
        <taxon>Actinomycetes</taxon>
        <taxon>Micrococcales</taxon>
        <taxon>Dermacoccaceae</taxon>
        <taxon>Luteipulveratus</taxon>
    </lineage>
</organism>
<evidence type="ECO:0000313" key="7">
    <source>
        <dbReference type="Proteomes" id="UP000066480"/>
    </source>
</evidence>
<keyword evidence="3" id="KW-0238">DNA-binding</keyword>
<keyword evidence="7" id="KW-1185">Reference proteome</keyword>
<dbReference type="Proteomes" id="UP000066480">
    <property type="component" value="Chromosome"/>
</dbReference>
<comment type="similarity">
    <text evidence="1">Belongs to the LysR transcriptional regulatory family.</text>
</comment>
<protein>
    <recommendedName>
        <fullName evidence="5">HTH lysR-type domain-containing protein</fullName>
    </recommendedName>
</protein>
<dbReference type="SUPFAM" id="SSF53850">
    <property type="entry name" value="Periplasmic binding protein-like II"/>
    <property type="match status" value="1"/>
</dbReference>
<proteinExistence type="inferred from homology"/>
<dbReference type="AlphaFoldDB" id="A0A0K1JR67"/>
<keyword evidence="4" id="KW-0804">Transcription</keyword>
<dbReference type="InterPro" id="IPR036388">
    <property type="entry name" value="WH-like_DNA-bd_sf"/>
</dbReference>
<dbReference type="Pfam" id="PF00126">
    <property type="entry name" value="HTH_1"/>
    <property type="match status" value="1"/>
</dbReference>
<dbReference type="PROSITE" id="PS50931">
    <property type="entry name" value="HTH_LYSR"/>
    <property type="match status" value="1"/>
</dbReference>
<keyword evidence="2" id="KW-0805">Transcription regulation</keyword>
<dbReference type="InterPro" id="IPR005119">
    <property type="entry name" value="LysR_subst-bd"/>
</dbReference>
<accession>A0A0K1JR67</accession>
<evidence type="ECO:0000256" key="2">
    <source>
        <dbReference type="ARBA" id="ARBA00023015"/>
    </source>
</evidence>
<dbReference type="InterPro" id="IPR000847">
    <property type="entry name" value="LysR_HTH_N"/>
</dbReference>
<dbReference type="PANTHER" id="PTHR30346:SF28">
    <property type="entry name" value="HTH-TYPE TRANSCRIPTIONAL REGULATOR CYNR"/>
    <property type="match status" value="1"/>
</dbReference>
<evidence type="ECO:0000313" key="6">
    <source>
        <dbReference type="EMBL" id="AKU19060.1"/>
    </source>
</evidence>
<dbReference type="STRING" id="571913.VV02_17915"/>
<dbReference type="KEGG" id="lmoi:VV02_17915"/>
<reference evidence="6 7" key="1">
    <citation type="submission" date="2015-03" db="EMBL/GenBank/DDBJ databases">
        <title>Luteipulveratus halotolerans sp. nov., a novel actinobacterium (Dermacoccaceae) from Sarawak, Malaysia.</title>
        <authorList>
            <person name="Juboi H."/>
            <person name="Basik A."/>
            <person name="Shamsul S.S."/>
            <person name="Arnold P."/>
            <person name="Schmitt E.K."/>
            <person name="Sanglier J.-J."/>
            <person name="Yeo T."/>
        </authorList>
    </citation>
    <scope>NUCLEOTIDE SEQUENCE [LARGE SCALE GENOMIC DNA]</scope>
    <source>
        <strain evidence="6 7">MN07-A0370</strain>
    </source>
</reference>
<evidence type="ECO:0000256" key="3">
    <source>
        <dbReference type="ARBA" id="ARBA00023125"/>
    </source>
</evidence>
<dbReference type="EMBL" id="CP011112">
    <property type="protein sequence ID" value="AKU19060.1"/>
    <property type="molecule type" value="Genomic_DNA"/>
</dbReference>
<dbReference type="PATRIC" id="fig|571913.6.peg.3635"/>
<dbReference type="PANTHER" id="PTHR30346">
    <property type="entry name" value="TRANSCRIPTIONAL DUAL REGULATOR HCAR-RELATED"/>
    <property type="match status" value="1"/>
</dbReference>
<dbReference type="CDD" id="cd08434">
    <property type="entry name" value="PBP2_GltC_like"/>
    <property type="match status" value="1"/>
</dbReference>
<dbReference type="Gene3D" id="3.40.190.290">
    <property type="match status" value="1"/>
</dbReference>
<evidence type="ECO:0000256" key="4">
    <source>
        <dbReference type="ARBA" id="ARBA00023163"/>
    </source>
</evidence>
<dbReference type="Gene3D" id="1.10.10.10">
    <property type="entry name" value="Winged helix-like DNA-binding domain superfamily/Winged helix DNA-binding domain"/>
    <property type="match status" value="1"/>
</dbReference>
<name>A0A0K1JR67_9MICO</name>
<feature type="domain" description="HTH lysR-type" evidence="5">
    <location>
        <begin position="10"/>
        <end position="59"/>
    </location>
</feature>
<evidence type="ECO:0000256" key="1">
    <source>
        <dbReference type="ARBA" id="ARBA00009437"/>
    </source>
</evidence>
<dbReference type="GO" id="GO:0032993">
    <property type="term" value="C:protein-DNA complex"/>
    <property type="evidence" value="ECO:0007669"/>
    <property type="project" value="TreeGrafter"/>
</dbReference>
<dbReference type="Pfam" id="PF03466">
    <property type="entry name" value="LysR_substrate"/>
    <property type="match status" value="1"/>
</dbReference>
<sequence>MCMRDAVRWFVVLAEEENVTAAAARLQMSQPTLSRMLGRLERRLGVPLFDRHGRRLSLNDTGNRYAEHVRRADRELALAEQVVADLTAEGPRVVRLGFLHSFGTWLVPDLVRRAREHDPSLSFELVQDAADVIRDGVIDGSLDLGILSPQPTSRQVTWRRLMRQSVVLAVPPGHAVETRRGVRVEELEGEAFVSMPPEYGMRQMLDDACAAAGFEPRIVVECQDLHTVAGLVSAGIGVALLPAEQTPRYSAGVATTPLLGAGAGRDVGLVWARHRPLSAPARAVRDIVS</sequence>
<dbReference type="GO" id="GO:0003700">
    <property type="term" value="F:DNA-binding transcription factor activity"/>
    <property type="evidence" value="ECO:0007669"/>
    <property type="project" value="InterPro"/>
</dbReference>
<dbReference type="GO" id="GO:0003677">
    <property type="term" value="F:DNA binding"/>
    <property type="evidence" value="ECO:0007669"/>
    <property type="project" value="UniProtKB-KW"/>
</dbReference>
<dbReference type="InterPro" id="IPR036390">
    <property type="entry name" value="WH_DNA-bd_sf"/>
</dbReference>
<gene>
    <name evidence="6" type="ORF">VV02_17915</name>
</gene>
<dbReference type="FunFam" id="1.10.10.10:FF:000001">
    <property type="entry name" value="LysR family transcriptional regulator"/>
    <property type="match status" value="1"/>
</dbReference>
<dbReference type="SUPFAM" id="SSF46785">
    <property type="entry name" value="Winged helix' DNA-binding domain"/>
    <property type="match status" value="1"/>
</dbReference>
<evidence type="ECO:0000259" key="5">
    <source>
        <dbReference type="PROSITE" id="PS50931"/>
    </source>
</evidence>
<dbReference type="PRINTS" id="PR00039">
    <property type="entry name" value="HTHLYSR"/>
</dbReference>